<keyword evidence="1" id="KW-0732">Signal</keyword>
<feature type="chain" id="PRO_5045196179" description="3-keto-alpha-glucoside-1,2-lyase/3-keto-2-hydroxy-glucal hydratase domain-containing protein" evidence="1">
    <location>
        <begin position="21"/>
        <end position="295"/>
    </location>
</feature>
<feature type="domain" description="3-keto-alpha-glucoside-1,2-lyase/3-keto-2-hydroxy-glucal hydratase" evidence="2">
    <location>
        <begin position="82"/>
        <end position="278"/>
    </location>
</feature>
<dbReference type="Pfam" id="PF06439">
    <property type="entry name" value="3keto-disac_hyd"/>
    <property type="match status" value="1"/>
</dbReference>
<accession>A0ABP9HBP3</accession>
<gene>
    <name evidence="3" type="ORF">GCM10023315_14960</name>
</gene>
<evidence type="ECO:0000313" key="3">
    <source>
        <dbReference type="EMBL" id="GAA4966627.1"/>
    </source>
</evidence>
<name>A0ABP9HBP3_9FLAO</name>
<keyword evidence="4" id="KW-1185">Reference proteome</keyword>
<protein>
    <recommendedName>
        <fullName evidence="2">3-keto-alpha-glucoside-1,2-lyase/3-keto-2-hydroxy-glucal hydratase domain-containing protein</fullName>
    </recommendedName>
</protein>
<evidence type="ECO:0000313" key="4">
    <source>
        <dbReference type="Proteomes" id="UP001501692"/>
    </source>
</evidence>
<organism evidence="3 4">
    <name type="scientific">Algibacter aquimarinus</name>
    <dbReference type="NCBI Taxonomy" id="1136748"/>
    <lineage>
        <taxon>Bacteria</taxon>
        <taxon>Pseudomonadati</taxon>
        <taxon>Bacteroidota</taxon>
        <taxon>Flavobacteriia</taxon>
        <taxon>Flavobacteriales</taxon>
        <taxon>Flavobacteriaceae</taxon>
        <taxon>Algibacter</taxon>
    </lineage>
</organism>
<sequence length="295" mass="33613">MNKRPLLLLLFLVLVFGAFSQQNDKTLELLDANLTYFNTFIGVPHNTIVGLPEGTFQSTDVTKGKPLGLNNDIKHVFTTTNRNGETILNISGEIYGSITTKENYSNYHFSTMFRWGNKKWEPRLLRKKDTGILYHSYGDYGRFWNTWKTCLEFQVQETDLGDFISLPGNSAKPKVGGPKVDIRGDNKAETKQYNPNFDTYFEGKGYIHAYLEPQNPHGNWNHLELYVIGNDAVHVVNGKVVMVVENAINPETNKPLTEGQIQIQSEAAECYYKDMTITPITEFPEFIKKAVKFKP</sequence>
<dbReference type="RefSeq" id="WP_345166515.1">
    <property type="nucleotide sequence ID" value="NZ_BAABJK010000004.1"/>
</dbReference>
<evidence type="ECO:0000256" key="1">
    <source>
        <dbReference type="SAM" id="SignalP"/>
    </source>
</evidence>
<reference evidence="4" key="1">
    <citation type="journal article" date="2019" name="Int. J. Syst. Evol. Microbiol.">
        <title>The Global Catalogue of Microorganisms (GCM) 10K type strain sequencing project: providing services to taxonomists for standard genome sequencing and annotation.</title>
        <authorList>
            <consortium name="The Broad Institute Genomics Platform"/>
            <consortium name="The Broad Institute Genome Sequencing Center for Infectious Disease"/>
            <person name="Wu L."/>
            <person name="Ma J."/>
        </authorList>
    </citation>
    <scope>NUCLEOTIDE SEQUENCE [LARGE SCALE GENOMIC DNA]</scope>
    <source>
        <strain evidence="4">JCM 18287</strain>
    </source>
</reference>
<evidence type="ECO:0000259" key="2">
    <source>
        <dbReference type="Pfam" id="PF06439"/>
    </source>
</evidence>
<dbReference type="Gene3D" id="2.60.120.560">
    <property type="entry name" value="Exo-inulinase, domain 1"/>
    <property type="match status" value="1"/>
</dbReference>
<feature type="signal peptide" evidence="1">
    <location>
        <begin position="1"/>
        <end position="20"/>
    </location>
</feature>
<dbReference type="InterPro" id="IPR010496">
    <property type="entry name" value="AL/BT2_dom"/>
</dbReference>
<dbReference type="EMBL" id="BAABJK010000004">
    <property type="protein sequence ID" value="GAA4966627.1"/>
    <property type="molecule type" value="Genomic_DNA"/>
</dbReference>
<proteinExistence type="predicted"/>
<dbReference type="Proteomes" id="UP001501692">
    <property type="component" value="Unassembled WGS sequence"/>
</dbReference>
<comment type="caution">
    <text evidence="3">The sequence shown here is derived from an EMBL/GenBank/DDBJ whole genome shotgun (WGS) entry which is preliminary data.</text>
</comment>